<dbReference type="Proteomes" id="UP000474228">
    <property type="component" value="Unassembled WGS sequence"/>
</dbReference>
<evidence type="ECO:0000313" key="1">
    <source>
        <dbReference type="EMBL" id="CDQ30167.1"/>
    </source>
</evidence>
<reference evidence="1" key="1">
    <citation type="submission" date="2014-04" db="EMBL/GenBank/DDBJ databases">
        <authorList>
            <person name="Croucher N."/>
        </authorList>
    </citation>
    <scope>NUCLEOTIDE SEQUENCE</scope>
    <source>
        <strain evidence="1">385385</strain>
    </source>
</reference>
<evidence type="ECO:0000313" key="2">
    <source>
        <dbReference type="EMBL" id="MTV63606.1"/>
    </source>
</evidence>
<dbReference type="RefSeq" id="WP_001291068.1">
    <property type="nucleotide sequence ID" value="NZ_AP026917.1"/>
</dbReference>
<protein>
    <submittedName>
        <fullName evidence="1">Putative prophage protein</fullName>
    </submittedName>
</protein>
<name>A0A098ANQ0_STREE</name>
<proteinExistence type="predicted"/>
<dbReference type="AlphaFoldDB" id="A0A098ANQ0"/>
<accession>A0A098ANQ0</accession>
<sequence length="142" mass="15944">MSEKLEMRELNGGDIFTMLSIIGKLDIKEEVVALIERQYATGKNVVPLADHQKKKPTKKEQEEASLSYQKRGMVLATDIGFAILKHVGDAKNEVNKFLADLTSTSQKEIESLNMASYTKLLFDFGKKAELKDFFQSIASLLD</sequence>
<gene>
    <name evidence="2" type="ORF">GM539_09460</name>
</gene>
<dbReference type="EMBL" id="WNHJ01000043">
    <property type="protein sequence ID" value="MTV63606.1"/>
    <property type="molecule type" value="Genomic_DNA"/>
</dbReference>
<reference evidence="2 3" key="3">
    <citation type="submission" date="2019-11" db="EMBL/GenBank/DDBJ databases">
        <title>Growth characteristics of pneumococcus vary with the chemical composition of the capsule and with environmental conditions.</title>
        <authorList>
            <person name="Tothpal A."/>
            <person name="Desobry K."/>
            <person name="Joshi S."/>
            <person name="Wyllie A.L."/>
            <person name="Weinberger D.M."/>
        </authorList>
    </citation>
    <scope>NUCLEOTIDE SEQUENCE [LARGE SCALE GENOMIC DNA]</scope>
    <source>
        <strain evidence="3">pnumococcus22F</strain>
        <strain evidence="2">Pnumococcus22F</strain>
    </source>
</reference>
<organism evidence="1">
    <name type="scientific">Streptococcus pneumoniae</name>
    <dbReference type="NCBI Taxonomy" id="1313"/>
    <lineage>
        <taxon>Bacteria</taxon>
        <taxon>Bacillati</taxon>
        <taxon>Bacillota</taxon>
        <taxon>Bacilli</taxon>
        <taxon>Lactobacillales</taxon>
        <taxon>Streptococcaceae</taxon>
        <taxon>Streptococcus</taxon>
    </lineage>
</organism>
<dbReference type="EMBL" id="LK020690">
    <property type="protein sequence ID" value="CDQ30167.1"/>
    <property type="molecule type" value="Genomic_DNA"/>
</dbReference>
<evidence type="ECO:0000313" key="3">
    <source>
        <dbReference type="Proteomes" id="UP000474228"/>
    </source>
</evidence>
<reference evidence="1" key="2">
    <citation type="submission" date="2014-10" db="EMBL/GenBank/DDBJ databases">
        <title>Contrasting mechanisms driving short-term and long-term diversification of pneumococci.</title>
        <authorList>
            <person name="Croucher N.J."/>
            <person name="Coupland P.C."/>
            <person name="Stevenson A.E."/>
            <person name="Callendrello A."/>
            <person name="Bentley S.D."/>
            <person name="Hanage W.P."/>
        </authorList>
    </citation>
    <scope>NUCLEOTIDE SEQUENCE</scope>
    <source>
        <strain evidence="1">385385</strain>
    </source>
</reference>